<dbReference type="SMART" id="SM00866">
    <property type="entry name" value="UTRA"/>
    <property type="match status" value="1"/>
</dbReference>
<dbReference type="GO" id="GO:0045892">
    <property type="term" value="P:negative regulation of DNA-templated transcription"/>
    <property type="evidence" value="ECO:0007669"/>
    <property type="project" value="TreeGrafter"/>
</dbReference>
<dbReference type="GO" id="GO:0003677">
    <property type="term" value="F:DNA binding"/>
    <property type="evidence" value="ECO:0007669"/>
    <property type="project" value="InterPro"/>
</dbReference>
<sequence>MQEENLLVKKQGKGTFIKRNQINQSLEKFYSFSKELTKQGLEEKAEMLEFKIMEADSRIQRIMNISANEEVFAIKRLRLLDDKPYAIEVSYIPVKFTPELTKELVDRNGLYNSLQAFGVKLEHATEKFSAVKLRKEEAYYLNSDFSEAGIKLTRRTYQGTDMVEYCSSIIRGDMFTYTVDLF</sequence>
<name>A0A645GYR1_9ZZZZ</name>
<dbReference type="Pfam" id="PF07702">
    <property type="entry name" value="UTRA"/>
    <property type="match status" value="1"/>
</dbReference>
<dbReference type="EMBL" id="VSSQ01082909">
    <property type="protein sequence ID" value="MPN31396.1"/>
    <property type="molecule type" value="Genomic_DNA"/>
</dbReference>
<dbReference type="SUPFAM" id="SSF64288">
    <property type="entry name" value="Chorismate lyase-like"/>
    <property type="match status" value="1"/>
</dbReference>
<dbReference type="PANTHER" id="PTHR44846:SF1">
    <property type="entry name" value="MANNOSYL-D-GLYCERATE TRANSPORT_METABOLISM SYSTEM REPRESSOR MNGR-RELATED"/>
    <property type="match status" value="1"/>
</dbReference>
<gene>
    <name evidence="2" type="primary">dasR_8</name>
    <name evidence="2" type="ORF">SDC9_178870</name>
</gene>
<dbReference type="AlphaFoldDB" id="A0A645GYR1"/>
<feature type="domain" description="UbiC transcription regulator-associated" evidence="1">
    <location>
        <begin position="38"/>
        <end position="176"/>
    </location>
</feature>
<proteinExistence type="predicted"/>
<dbReference type="InterPro" id="IPR028978">
    <property type="entry name" value="Chorismate_lyase_/UTRA_dom_sf"/>
</dbReference>
<organism evidence="2">
    <name type="scientific">bioreactor metagenome</name>
    <dbReference type="NCBI Taxonomy" id="1076179"/>
    <lineage>
        <taxon>unclassified sequences</taxon>
        <taxon>metagenomes</taxon>
        <taxon>ecological metagenomes</taxon>
    </lineage>
</organism>
<comment type="caution">
    <text evidence="2">The sequence shown here is derived from an EMBL/GenBank/DDBJ whole genome shotgun (WGS) entry which is preliminary data.</text>
</comment>
<dbReference type="PANTHER" id="PTHR44846">
    <property type="entry name" value="MANNOSYL-D-GLYCERATE TRANSPORT/METABOLISM SYSTEM REPRESSOR MNGR-RELATED"/>
    <property type="match status" value="1"/>
</dbReference>
<evidence type="ECO:0000259" key="1">
    <source>
        <dbReference type="SMART" id="SM00866"/>
    </source>
</evidence>
<protein>
    <submittedName>
        <fullName evidence="2">HTH-type transcriptional repressor DasR</fullName>
    </submittedName>
</protein>
<evidence type="ECO:0000313" key="2">
    <source>
        <dbReference type="EMBL" id="MPN31396.1"/>
    </source>
</evidence>
<reference evidence="2" key="1">
    <citation type="submission" date="2019-08" db="EMBL/GenBank/DDBJ databases">
        <authorList>
            <person name="Kucharzyk K."/>
            <person name="Murdoch R.W."/>
            <person name="Higgins S."/>
            <person name="Loffler F."/>
        </authorList>
    </citation>
    <scope>NUCLEOTIDE SEQUENCE</scope>
</reference>
<accession>A0A645GYR1</accession>
<dbReference type="Gene3D" id="3.40.1410.10">
    <property type="entry name" value="Chorismate lyase-like"/>
    <property type="match status" value="1"/>
</dbReference>
<dbReference type="InterPro" id="IPR050679">
    <property type="entry name" value="Bact_HTH_transcr_reg"/>
</dbReference>
<dbReference type="InterPro" id="IPR011663">
    <property type="entry name" value="UTRA"/>
</dbReference>